<dbReference type="Proteomes" id="UP000324800">
    <property type="component" value="Unassembled WGS sequence"/>
</dbReference>
<protein>
    <submittedName>
        <fullName evidence="1">Uncharacterized protein</fullName>
    </submittedName>
</protein>
<gene>
    <name evidence="1" type="ORF">EZS28_003479</name>
</gene>
<proteinExistence type="predicted"/>
<name>A0A5J4X110_9EUKA</name>
<evidence type="ECO:0000313" key="1">
    <source>
        <dbReference type="EMBL" id="KAA6400997.1"/>
    </source>
</evidence>
<dbReference type="AlphaFoldDB" id="A0A5J4X110"/>
<accession>A0A5J4X110</accession>
<comment type="caution">
    <text evidence="1">The sequence shown here is derived from an EMBL/GenBank/DDBJ whole genome shotgun (WGS) entry which is preliminary data.</text>
</comment>
<dbReference type="EMBL" id="SNRW01000462">
    <property type="protein sequence ID" value="KAA6400997.1"/>
    <property type="molecule type" value="Genomic_DNA"/>
</dbReference>
<reference evidence="1 2" key="1">
    <citation type="submission" date="2019-03" db="EMBL/GenBank/DDBJ databases">
        <title>Single cell metagenomics reveals metabolic interactions within the superorganism composed of flagellate Streblomastix strix and complex community of Bacteroidetes bacteria on its surface.</title>
        <authorList>
            <person name="Treitli S.C."/>
            <person name="Kolisko M."/>
            <person name="Husnik F."/>
            <person name="Keeling P."/>
            <person name="Hampl V."/>
        </authorList>
    </citation>
    <scope>NUCLEOTIDE SEQUENCE [LARGE SCALE GENOMIC DNA]</scope>
    <source>
        <strain evidence="1">ST1C</strain>
    </source>
</reference>
<sequence length="137" mass="15073">MESEFAKDNYAAVGIVRDSHSLVAGVASSESPNDQHIAALYNQSWGSGYVRCKGNQTPGNTGFNGKQKVKQQFDSGKGTLIFFIDGIQQPVYIAGIKEKVRFILCWFHADQSCIIHSLKKLAEPTTSHVANEIAVQW</sequence>
<organism evidence="1 2">
    <name type="scientific">Streblomastix strix</name>
    <dbReference type="NCBI Taxonomy" id="222440"/>
    <lineage>
        <taxon>Eukaryota</taxon>
        <taxon>Metamonada</taxon>
        <taxon>Preaxostyla</taxon>
        <taxon>Oxymonadida</taxon>
        <taxon>Streblomastigidae</taxon>
        <taxon>Streblomastix</taxon>
    </lineage>
</organism>
<evidence type="ECO:0000313" key="2">
    <source>
        <dbReference type="Proteomes" id="UP000324800"/>
    </source>
</evidence>